<evidence type="ECO:0000259" key="6">
    <source>
        <dbReference type="PROSITE" id="PS50089"/>
    </source>
</evidence>
<dbReference type="PANTHER" id="PTHR23327:SF51">
    <property type="entry name" value="TRANSCRIPTIONAL REGULATOR OF YEAST FORM ADHERENCE 3"/>
    <property type="match status" value="1"/>
</dbReference>
<keyword evidence="3" id="KW-0862">Zinc</keyword>
<evidence type="ECO:0000256" key="5">
    <source>
        <dbReference type="SAM" id="Phobius"/>
    </source>
</evidence>
<evidence type="ECO:0000256" key="2">
    <source>
        <dbReference type="ARBA" id="ARBA00022771"/>
    </source>
</evidence>
<dbReference type="PROSITE" id="PS00518">
    <property type="entry name" value="ZF_RING_1"/>
    <property type="match status" value="1"/>
</dbReference>
<dbReference type="EMBL" id="CAJJDN010000054">
    <property type="protein sequence ID" value="CAD8089545.1"/>
    <property type="molecule type" value="Genomic_DNA"/>
</dbReference>
<dbReference type="GO" id="GO:0008270">
    <property type="term" value="F:zinc ion binding"/>
    <property type="evidence" value="ECO:0007669"/>
    <property type="project" value="UniProtKB-KW"/>
</dbReference>
<dbReference type="AlphaFoldDB" id="A0A8S1NKK3"/>
<gene>
    <name evidence="7" type="ORF">PSON_ATCC_30995.1.T0540180</name>
</gene>
<dbReference type="InterPro" id="IPR001841">
    <property type="entry name" value="Znf_RING"/>
</dbReference>
<evidence type="ECO:0000313" key="7">
    <source>
        <dbReference type="EMBL" id="CAD8089545.1"/>
    </source>
</evidence>
<keyword evidence="5" id="KW-0472">Membrane</keyword>
<feature type="domain" description="RING-type" evidence="6">
    <location>
        <begin position="51"/>
        <end position="88"/>
    </location>
</feature>
<feature type="transmembrane region" description="Helical" evidence="5">
    <location>
        <begin position="385"/>
        <end position="401"/>
    </location>
</feature>
<evidence type="ECO:0000256" key="4">
    <source>
        <dbReference type="PROSITE-ProRule" id="PRU00175"/>
    </source>
</evidence>
<proteinExistence type="predicted"/>
<protein>
    <recommendedName>
        <fullName evidence="6">RING-type domain-containing protein</fullName>
    </recommendedName>
</protein>
<dbReference type="OrthoDB" id="305792at2759"/>
<dbReference type="SMART" id="SM00184">
    <property type="entry name" value="RING"/>
    <property type="match status" value="1"/>
</dbReference>
<sequence>MQQGEQLISDIQNQQGQAYFENIKADEDLQNRQKLNQTKQKLQKIYQECKCSSCQLLFEEPVTIVCGHTFCRECIIRSIQLKPQCPECLYPITNVIKNIQENFLVKSVVKEINELFVEKDLKKAKPRLFDQIIAKKISENIIQQFLIFETNSFIIPYTNQTLSLNIDQFKDLNEDQIYKILKRDSLILLTNPNKNKQIQDNATLVNVIKAEKKSKIIDLSVQVKQQMKVLKITQDKFRIEKEIQLNVAKVREINEEPIIFNFQTDQQIKYLIDTIKQQLASHLPHKIDSYTAKHFEQFFHRLQLFQILNSNIIRNEKALKHISFVIPSILHLTDQERTRIFNANNSLERLIQISVILQRFQNITNPLMVFKIPGDKERINNKTEFIIIVLLLVFAFYYRVIGI</sequence>
<name>A0A8S1NKK3_9CILI</name>
<dbReference type="PANTHER" id="PTHR23327">
    <property type="entry name" value="RING FINGER PROTEIN 127"/>
    <property type="match status" value="1"/>
</dbReference>
<organism evidence="7 8">
    <name type="scientific">Paramecium sonneborni</name>
    <dbReference type="NCBI Taxonomy" id="65129"/>
    <lineage>
        <taxon>Eukaryota</taxon>
        <taxon>Sar</taxon>
        <taxon>Alveolata</taxon>
        <taxon>Ciliophora</taxon>
        <taxon>Intramacronucleata</taxon>
        <taxon>Oligohymenophorea</taxon>
        <taxon>Peniculida</taxon>
        <taxon>Parameciidae</taxon>
        <taxon>Paramecium</taxon>
    </lineage>
</organism>
<reference evidence="7" key="1">
    <citation type="submission" date="2021-01" db="EMBL/GenBank/DDBJ databases">
        <authorList>
            <consortium name="Genoscope - CEA"/>
            <person name="William W."/>
        </authorList>
    </citation>
    <scope>NUCLEOTIDE SEQUENCE</scope>
</reference>
<evidence type="ECO:0000313" key="8">
    <source>
        <dbReference type="Proteomes" id="UP000692954"/>
    </source>
</evidence>
<evidence type="ECO:0000256" key="1">
    <source>
        <dbReference type="ARBA" id="ARBA00022723"/>
    </source>
</evidence>
<evidence type="ECO:0000256" key="3">
    <source>
        <dbReference type="ARBA" id="ARBA00022833"/>
    </source>
</evidence>
<dbReference type="PROSITE" id="PS50089">
    <property type="entry name" value="ZF_RING_2"/>
    <property type="match status" value="1"/>
</dbReference>
<dbReference type="InterPro" id="IPR017907">
    <property type="entry name" value="Znf_RING_CS"/>
</dbReference>
<comment type="caution">
    <text evidence="7">The sequence shown here is derived from an EMBL/GenBank/DDBJ whole genome shotgun (WGS) entry which is preliminary data.</text>
</comment>
<keyword evidence="5" id="KW-1133">Transmembrane helix</keyword>
<keyword evidence="8" id="KW-1185">Reference proteome</keyword>
<keyword evidence="1" id="KW-0479">Metal-binding</keyword>
<dbReference type="Proteomes" id="UP000692954">
    <property type="component" value="Unassembled WGS sequence"/>
</dbReference>
<keyword evidence="2 4" id="KW-0863">Zinc-finger</keyword>
<dbReference type="Pfam" id="PF13923">
    <property type="entry name" value="zf-C3HC4_2"/>
    <property type="match status" value="1"/>
</dbReference>
<keyword evidence="5" id="KW-0812">Transmembrane</keyword>
<accession>A0A8S1NKK3</accession>